<dbReference type="EMBL" id="UFVS01000001">
    <property type="protein sequence ID" value="SUX45459.1"/>
    <property type="molecule type" value="Genomic_DNA"/>
</dbReference>
<evidence type="ECO:0000313" key="12">
    <source>
        <dbReference type="EMBL" id="SUX45459.1"/>
    </source>
</evidence>
<evidence type="ECO:0000313" key="13">
    <source>
        <dbReference type="Proteomes" id="UP000185725"/>
    </source>
</evidence>
<evidence type="ECO:0000256" key="2">
    <source>
        <dbReference type="ARBA" id="ARBA00022801"/>
    </source>
</evidence>
<feature type="short sequence motif" description="Q motif" evidence="6">
    <location>
        <begin position="1"/>
        <end position="29"/>
    </location>
</feature>
<evidence type="ECO:0000259" key="8">
    <source>
        <dbReference type="PROSITE" id="PS51192"/>
    </source>
</evidence>
<dbReference type="SMART" id="SM00487">
    <property type="entry name" value="DEXDc"/>
    <property type="match status" value="1"/>
</dbReference>
<protein>
    <submittedName>
        <fullName evidence="11 12">ATP-dependent RNA helicase RhlE</fullName>
        <ecNumber evidence="12">3.6.4.13</ecNumber>
    </submittedName>
</protein>
<dbReference type="RefSeq" id="WP_076558504.1">
    <property type="nucleotide sequence ID" value="NZ_CP033929.1"/>
</dbReference>
<dbReference type="Proteomes" id="UP000185725">
    <property type="component" value="Unassembled WGS sequence"/>
</dbReference>
<evidence type="ECO:0000313" key="11">
    <source>
        <dbReference type="EMBL" id="SIQ07134.1"/>
    </source>
</evidence>
<dbReference type="EMBL" id="FTMF01000002">
    <property type="protein sequence ID" value="SIQ07134.1"/>
    <property type="molecule type" value="Genomic_DNA"/>
</dbReference>
<dbReference type="InterPro" id="IPR000629">
    <property type="entry name" value="RNA-helicase_DEAD-box_CS"/>
</dbReference>
<dbReference type="EC" id="3.6.4.13" evidence="12"/>
<dbReference type="PANTHER" id="PTHR47959:SF13">
    <property type="entry name" value="ATP-DEPENDENT RNA HELICASE RHLE"/>
    <property type="match status" value="1"/>
</dbReference>
<keyword evidence="13" id="KW-1185">Reference proteome</keyword>
<evidence type="ECO:0000256" key="1">
    <source>
        <dbReference type="ARBA" id="ARBA00022741"/>
    </source>
</evidence>
<dbReference type="InterPro" id="IPR011545">
    <property type="entry name" value="DEAD/DEAH_box_helicase_dom"/>
</dbReference>
<dbReference type="InterPro" id="IPR014001">
    <property type="entry name" value="Helicase_ATP-bd"/>
</dbReference>
<dbReference type="GeneID" id="303674493"/>
<dbReference type="InterPro" id="IPR014014">
    <property type="entry name" value="RNA_helicase_DEAD_Q_motif"/>
</dbReference>
<name>A0A381FFY7_9FLAO</name>
<dbReference type="InterPro" id="IPR044742">
    <property type="entry name" value="DEAD/DEAH_RhlB"/>
</dbReference>
<evidence type="ECO:0000256" key="4">
    <source>
        <dbReference type="ARBA" id="ARBA00022840"/>
    </source>
</evidence>
<dbReference type="SUPFAM" id="SSF52540">
    <property type="entry name" value="P-loop containing nucleoside triphosphate hydrolases"/>
    <property type="match status" value="1"/>
</dbReference>
<feature type="domain" description="DEAD-box RNA helicase Q" evidence="10">
    <location>
        <begin position="1"/>
        <end position="29"/>
    </location>
</feature>
<dbReference type="InterPro" id="IPR001650">
    <property type="entry name" value="Helicase_C-like"/>
</dbReference>
<reference evidence="11 13" key="1">
    <citation type="submission" date="2017-01" db="EMBL/GenBank/DDBJ databases">
        <authorList>
            <person name="Varghese N."/>
            <person name="Submissions S."/>
        </authorList>
    </citation>
    <scope>NUCLEOTIDE SEQUENCE [LARGE SCALE GENOMIC DNA]</scope>
    <source>
        <strain evidence="11 13">ATCC 27950</strain>
    </source>
</reference>
<dbReference type="Pfam" id="PF00271">
    <property type="entry name" value="Helicase_C"/>
    <property type="match status" value="1"/>
</dbReference>
<keyword evidence="2 7" id="KW-0378">Hydrolase</keyword>
<dbReference type="PROSITE" id="PS51192">
    <property type="entry name" value="HELICASE_ATP_BIND_1"/>
    <property type="match status" value="1"/>
</dbReference>
<dbReference type="PANTHER" id="PTHR47959">
    <property type="entry name" value="ATP-DEPENDENT RNA HELICASE RHLE-RELATED"/>
    <property type="match status" value="1"/>
</dbReference>
<dbReference type="Gene3D" id="3.40.50.300">
    <property type="entry name" value="P-loop containing nucleotide triphosphate hydrolases"/>
    <property type="match status" value="2"/>
</dbReference>
<dbReference type="GO" id="GO:0005829">
    <property type="term" value="C:cytosol"/>
    <property type="evidence" value="ECO:0007669"/>
    <property type="project" value="TreeGrafter"/>
</dbReference>
<proteinExistence type="inferred from homology"/>
<dbReference type="InterPro" id="IPR050079">
    <property type="entry name" value="DEAD_box_RNA_helicase"/>
</dbReference>
<dbReference type="Proteomes" id="UP000255231">
    <property type="component" value="Unassembled WGS sequence"/>
</dbReference>
<dbReference type="GO" id="GO:0003676">
    <property type="term" value="F:nucleic acid binding"/>
    <property type="evidence" value="ECO:0007669"/>
    <property type="project" value="InterPro"/>
</dbReference>
<reference evidence="12 14" key="2">
    <citation type="submission" date="2018-06" db="EMBL/GenBank/DDBJ databases">
        <authorList>
            <consortium name="Pathogen Informatics"/>
            <person name="Doyle S."/>
        </authorList>
    </citation>
    <scope>NUCLEOTIDE SEQUENCE [LARGE SCALE GENOMIC DNA]</scope>
    <source>
        <strain evidence="12 14">NCTC13560</strain>
    </source>
</reference>
<comment type="similarity">
    <text evidence="5 7">Belongs to the DEAD box helicase family.</text>
</comment>
<dbReference type="OrthoDB" id="9785240at2"/>
<dbReference type="AlphaFoldDB" id="A0A381FFY7"/>
<dbReference type="CDD" id="cd00268">
    <property type="entry name" value="DEADc"/>
    <property type="match status" value="1"/>
</dbReference>
<dbReference type="Pfam" id="PF00270">
    <property type="entry name" value="DEAD"/>
    <property type="match status" value="1"/>
</dbReference>
<gene>
    <name evidence="12" type="primary">rhlE_3</name>
    <name evidence="12" type="ORF">NCTC13560_03109</name>
    <name evidence="11" type="ORF">SAMN05421682_102240</name>
</gene>
<evidence type="ECO:0000259" key="10">
    <source>
        <dbReference type="PROSITE" id="PS51195"/>
    </source>
</evidence>
<evidence type="ECO:0000256" key="6">
    <source>
        <dbReference type="PROSITE-ProRule" id="PRU00552"/>
    </source>
</evidence>
<evidence type="ECO:0000313" key="14">
    <source>
        <dbReference type="Proteomes" id="UP000255231"/>
    </source>
</evidence>
<dbReference type="GO" id="GO:0003724">
    <property type="term" value="F:RNA helicase activity"/>
    <property type="evidence" value="ECO:0007669"/>
    <property type="project" value="UniProtKB-EC"/>
</dbReference>
<dbReference type="GO" id="GO:0016787">
    <property type="term" value="F:hydrolase activity"/>
    <property type="evidence" value="ECO:0007669"/>
    <property type="project" value="UniProtKB-KW"/>
</dbReference>
<dbReference type="PROSITE" id="PS51194">
    <property type="entry name" value="HELICASE_CTER"/>
    <property type="match status" value="1"/>
</dbReference>
<keyword evidence="4 7" id="KW-0067">ATP-binding</keyword>
<feature type="domain" description="Helicase C-terminal" evidence="9">
    <location>
        <begin position="218"/>
        <end position="380"/>
    </location>
</feature>
<dbReference type="CDD" id="cd18787">
    <property type="entry name" value="SF2_C_DEAD"/>
    <property type="match status" value="1"/>
</dbReference>
<dbReference type="GO" id="GO:0005524">
    <property type="term" value="F:ATP binding"/>
    <property type="evidence" value="ECO:0007669"/>
    <property type="project" value="UniProtKB-KW"/>
</dbReference>
<dbReference type="SMART" id="SM00490">
    <property type="entry name" value="HELICc"/>
    <property type="match status" value="1"/>
</dbReference>
<dbReference type="PROSITE" id="PS51195">
    <property type="entry name" value="Q_MOTIF"/>
    <property type="match status" value="1"/>
</dbReference>
<keyword evidence="3 7" id="KW-0347">Helicase</keyword>
<evidence type="ECO:0000256" key="7">
    <source>
        <dbReference type="RuleBase" id="RU000492"/>
    </source>
</evidence>
<evidence type="ECO:0000256" key="5">
    <source>
        <dbReference type="ARBA" id="ARBA00038437"/>
    </source>
</evidence>
<sequence>MSFESLGLSHNIIHSVKKLGYLKPFPIQEQAVPVILEGKDLMGIAQTGSGKTACFVMPILEKLQNAESKKDRNIQVLILVPTRELAIQIDEVFQAFKDNLKREIRTMAVYGGVSINPQMKGMYGVEILIATPGRLLDLIDHNALSISGIQHLVVDEADKMFQLGFGEEMNKLFTMMPVAKQTTLFSATLNDKVSEIKERLSINPVMIEIKKEEVEIDNIEQLAYHVSPENKGPFLRYLIKEKKVEKALIFVSSTRSADNLVEKLKKNKIKAVAIHSQKSQGARRNNLEEFKVNGAQILVATDLIGRGIHIESLPCVINYELPRSPLDYIHRIGRTGRAGEKGTAISILTDDELQHFRVIQKKMGKKVTLQRTEDINLHGY</sequence>
<dbReference type="InterPro" id="IPR027417">
    <property type="entry name" value="P-loop_NTPase"/>
</dbReference>
<feature type="domain" description="Helicase ATP-binding" evidence="8">
    <location>
        <begin position="32"/>
        <end position="207"/>
    </location>
</feature>
<evidence type="ECO:0000256" key="3">
    <source>
        <dbReference type="ARBA" id="ARBA00022806"/>
    </source>
</evidence>
<dbReference type="PROSITE" id="PS00039">
    <property type="entry name" value="DEAD_ATP_HELICASE"/>
    <property type="match status" value="1"/>
</dbReference>
<evidence type="ECO:0000259" key="9">
    <source>
        <dbReference type="PROSITE" id="PS51194"/>
    </source>
</evidence>
<keyword evidence="1 7" id="KW-0547">Nucleotide-binding</keyword>
<accession>A0A381FFY7</accession>
<dbReference type="KEGG" id="cil:EG358_12335"/>
<organism evidence="12 14">
    <name type="scientific">Chryseobacterium indoltheticum</name>
    <dbReference type="NCBI Taxonomy" id="254"/>
    <lineage>
        <taxon>Bacteria</taxon>
        <taxon>Pseudomonadati</taxon>
        <taxon>Bacteroidota</taxon>
        <taxon>Flavobacteriia</taxon>
        <taxon>Flavobacteriales</taxon>
        <taxon>Weeksellaceae</taxon>
        <taxon>Chryseobacterium group</taxon>
        <taxon>Chryseobacterium</taxon>
    </lineage>
</organism>